<dbReference type="EMBL" id="JAMYWD010000011">
    <property type="protein sequence ID" value="KAJ4955400.1"/>
    <property type="molecule type" value="Genomic_DNA"/>
</dbReference>
<sequence length="130" mass="14720">MTPRGFVTLYEDRATDLSILRLLFNNFLAAKQGEAERPNVVFSSESVRQETLDQIPSDFSIENKVSQKTSTESLPSRAISPLRFYRDQKPKMKNLNRNHFIFASASDSHSLPLYLGLNTQISPPSTLEIT</sequence>
<gene>
    <name evidence="1" type="ORF">NE237_012183</name>
</gene>
<accession>A0A9Q0JYK2</accession>
<evidence type="ECO:0000313" key="1">
    <source>
        <dbReference type="EMBL" id="KAJ4955400.1"/>
    </source>
</evidence>
<dbReference type="Proteomes" id="UP001141806">
    <property type="component" value="Unassembled WGS sequence"/>
</dbReference>
<evidence type="ECO:0000313" key="2">
    <source>
        <dbReference type="Proteomes" id="UP001141806"/>
    </source>
</evidence>
<name>A0A9Q0JYK2_9MAGN</name>
<keyword evidence="2" id="KW-1185">Reference proteome</keyword>
<organism evidence="1 2">
    <name type="scientific">Protea cynaroides</name>
    <dbReference type="NCBI Taxonomy" id="273540"/>
    <lineage>
        <taxon>Eukaryota</taxon>
        <taxon>Viridiplantae</taxon>
        <taxon>Streptophyta</taxon>
        <taxon>Embryophyta</taxon>
        <taxon>Tracheophyta</taxon>
        <taxon>Spermatophyta</taxon>
        <taxon>Magnoliopsida</taxon>
        <taxon>Proteales</taxon>
        <taxon>Proteaceae</taxon>
        <taxon>Protea</taxon>
    </lineage>
</organism>
<dbReference type="AlphaFoldDB" id="A0A9Q0JYK2"/>
<protein>
    <submittedName>
        <fullName evidence="1">Uncharacterized protein</fullName>
    </submittedName>
</protein>
<comment type="caution">
    <text evidence="1">The sequence shown here is derived from an EMBL/GenBank/DDBJ whole genome shotgun (WGS) entry which is preliminary data.</text>
</comment>
<proteinExistence type="predicted"/>
<reference evidence="1" key="1">
    <citation type="journal article" date="2023" name="Plant J.">
        <title>The genome of the king protea, Protea cynaroides.</title>
        <authorList>
            <person name="Chang J."/>
            <person name="Duong T.A."/>
            <person name="Schoeman C."/>
            <person name="Ma X."/>
            <person name="Roodt D."/>
            <person name="Barker N."/>
            <person name="Li Z."/>
            <person name="Van de Peer Y."/>
            <person name="Mizrachi E."/>
        </authorList>
    </citation>
    <scope>NUCLEOTIDE SEQUENCE</scope>
    <source>
        <tissue evidence="1">Young leaves</tissue>
    </source>
</reference>